<evidence type="ECO:0008006" key="4">
    <source>
        <dbReference type="Google" id="ProtNLM"/>
    </source>
</evidence>
<accession>A0ABR3U9G4</accession>
<sequence length="607" mass="68885">MVLKQPGRHNKIRWSYMFETARLAWSKMTFDVNPLQSLEKFLLNATNQIRYPTTEEAWGETAISANRRTSEEARNIAIKMNLELLRKKGDDNDTLCFLRNELYGRRLRLRRPNLSDKQNRLVSRFEDLLDEFDYLCSTDNADVADNKASKISKALLTAERDSLIKQIHYEITKPPEQEEHTLVEEDEPMSADQDNDTPITDEEPSHLSESNHAAIRDFCSFTCVGFDQAQKVLAFYNYNLQEALDFHFEDQKADQMISDSIEIEMNIDSDEPERDMPSSPPSGPSGGEGNDPADDSPMNDMPERYVQSPSKDESNNTKGQEQSTKYTFRRGRSHAGQLILLDAQGNFQSHLQTEPSPRSLWGQYRAMREKLHIQYYGPNTWFDDPDPLRGVPISERADDDDKTVSTVDVEDAGGYKDTKQKKAVMEYRDKQEALRAERTADAADIKMAIELAAKEREAQEKRDHEYARSLHTQLNALGDAGQCPNADGSGGVDGDWETIAVAITLSNMAECAWGHTTECENECKRNNSPAHSEKDFVVGGNKALSKMDLAYIMDQAEETNRQNAEHLDTEPNSTVNPGDLEKMDDQANDAEIEQAKYLFYKQEQEGA</sequence>
<feature type="compositionally biased region" description="Basic and acidic residues" evidence="1">
    <location>
        <begin position="560"/>
        <end position="569"/>
    </location>
</feature>
<dbReference type="Proteomes" id="UP001578633">
    <property type="component" value="Chromosome 8"/>
</dbReference>
<name>A0ABR3U9G4_9PLEO</name>
<feature type="region of interest" description="Disordered" evidence="1">
    <location>
        <begin position="268"/>
        <end position="328"/>
    </location>
</feature>
<dbReference type="RefSeq" id="XP_069303709.1">
    <property type="nucleotide sequence ID" value="XM_069454244.1"/>
</dbReference>
<feature type="region of interest" description="Disordered" evidence="1">
    <location>
        <begin position="560"/>
        <end position="588"/>
    </location>
</feature>
<organism evidence="2 3">
    <name type="scientific">Alternaria dauci</name>
    <dbReference type="NCBI Taxonomy" id="48095"/>
    <lineage>
        <taxon>Eukaryota</taxon>
        <taxon>Fungi</taxon>
        <taxon>Dikarya</taxon>
        <taxon>Ascomycota</taxon>
        <taxon>Pezizomycotina</taxon>
        <taxon>Dothideomycetes</taxon>
        <taxon>Pleosporomycetidae</taxon>
        <taxon>Pleosporales</taxon>
        <taxon>Pleosporineae</taxon>
        <taxon>Pleosporaceae</taxon>
        <taxon>Alternaria</taxon>
        <taxon>Alternaria sect. Porri</taxon>
    </lineage>
</organism>
<proteinExistence type="predicted"/>
<feature type="compositionally biased region" description="Acidic residues" evidence="1">
    <location>
        <begin position="184"/>
        <end position="202"/>
    </location>
</feature>
<protein>
    <recommendedName>
        <fullName evidence="4">UBA domain-containing protein</fullName>
    </recommendedName>
</protein>
<gene>
    <name evidence="2" type="ORF">ACET3X_008107</name>
</gene>
<reference evidence="2 3" key="1">
    <citation type="submission" date="2024-09" db="EMBL/GenBank/DDBJ databases">
        <title>T2T genomes of carrot and Alternaria dauci and their utility for understanding host-pathogen interaction during carrot leaf blight disease.</title>
        <authorList>
            <person name="Liu W."/>
            <person name="Xu S."/>
            <person name="Ou C."/>
            <person name="Liu X."/>
            <person name="Zhuang F."/>
            <person name="Deng X.W."/>
        </authorList>
    </citation>
    <scope>NUCLEOTIDE SEQUENCE [LARGE SCALE GENOMIC DNA]</scope>
    <source>
        <strain evidence="2 3">A2016</strain>
    </source>
</reference>
<feature type="compositionally biased region" description="Polar residues" evidence="1">
    <location>
        <begin position="316"/>
        <end position="326"/>
    </location>
</feature>
<evidence type="ECO:0000313" key="2">
    <source>
        <dbReference type="EMBL" id="KAL1793125.1"/>
    </source>
</evidence>
<feature type="region of interest" description="Disordered" evidence="1">
    <location>
        <begin position="174"/>
        <end position="209"/>
    </location>
</feature>
<evidence type="ECO:0000256" key="1">
    <source>
        <dbReference type="SAM" id="MobiDB-lite"/>
    </source>
</evidence>
<comment type="caution">
    <text evidence="2">The sequence shown here is derived from an EMBL/GenBank/DDBJ whole genome shotgun (WGS) entry which is preliminary data.</text>
</comment>
<keyword evidence="3" id="KW-1185">Reference proteome</keyword>
<evidence type="ECO:0000313" key="3">
    <source>
        <dbReference type="Proteomes" id="UP001578633"/>
    </source>
</evidence>
<dbReference type="GeneID" id="96088429"/>
<dbReference type="EMBL" id="JBHGVX010000008">
    <property type="protein sequence ID" value="KAL1793125.1"/>
    <property type="molecule type" value="Genomic_DNA"/>
</dbReference>
<feature type="compositionally biased region" description="Basic and acidic residues" evidence="1">
    <location>
        <begin position="174"/>
        <end position="183"/>
    </location>
</feature>